<dbReference type="VEuPathDB" id="VectorBase:GAUT002397"/>
<sequence length="120" mass="13984">MYGCMDVWMYGCMDVWMYGCMDVWMYGCMDVWMYEELPINPSLKINSTCQLWFVSPPSTRYRQYITAGMLTTVVGKEKSRDQTQFQYPLASYKKNLTVHGLTVNLVKPGNVDMSTNRETL</sequence>
<keyword evidence="2" id="KW-1185">Reference proteome</keyword>
<dbReference type="AlphaFoldDB" id="A0A1A9UEQ2"/>
<proteinExistence type="predicted"/>
<evidence type="ECO:0000313" key="1">
    <source>
        <dbReference type="EnsemblMetazoa" id="GAUT002397-PA"/>
    </source>
</evidence>
<evidence type="ECO:0000313" key="2">
    <source>
        <dbReference type="Proteomes" id="UP000078200"/>
    </source>
</evidence>
<accession>A0A1A9UEQ2</accession>
<protein>
    <submittedName>
        <fullName evidence="1">Uncharacterized protein</fullName>
    </submittedName>
</protein>
<reference evidence="1" key="1">
    <citation type="submission" date="2020-05" db="UniProtKB">
        <authorList>
            <consortium name="EnsemblMetazoa"/>
        </authorList>
    </citation>
    <scope>IDENTIFICATION</scope>
    <source>
        <strain evidence="1">TTRI</strain>
    </source>
</reference>
<organism evidence="1 2">
    <name type="scientific">Glossina austeni</name>
    <name type="common">Savannah tsetse fly</name>
    <dbReference type="NCBI Taxonomy" id="7395"/>
    <lineage>
        <taxon>Eukaryota</taxon>
        <taxon>Metazoa</taxon>
        <taxon>Ecdysozoa</taxon>
        <taxon>Arthropoda</taxon>
        <taxon>Hexapoda</taxon>
        <taxon>Insecta</taxon>
        <taxon>Pterygota</taxon>
        <taxon>Neoptera</taxon>
        <taxon>Endopterygota</taxon>
        <taxon>Diptera</taxon>
        <taxon>Brachycera</taxon>
        <taxon>Muscomorpha</taxon>
        <taxon>Hippoboscoidea</taxon>
        <taxon>Glossinidae</taxon>
        <taxon>Glossina</taxon>
    </lineage>
</organism>
<dbReference type="EnsemblMetazoa" id="GAUT002397-RA">
    <property type="protein sequence ID" value="GAUT002397-PA"/>
    <property type="gene ID" value="GAUT002397"/>
</dbReference>
<dbReference type="Proteomes" id="UP000078200">
    <property type="component" value="Unassembled WGS sequence"/>
</dbReference>
<name>A0A1A9UEQ2_GLOAU</name>